<sequence length="237" mass="27299">NLDNYFANGTFAFNDKSQVHLLREMIKTVYLRTGPLVSIDVEAHERATHEITEIGIAVYDPEGQWFLSTPHIKTLHILTSESMHLRNGNYVPDRKFSFNGGTSYSMNYNQLRALLRGVFSSYFTERRGVLVGHDVNNDLQWLKKLLINLHPETRTVDTLRIYLLTSKQHGSLRKILRRMDIPHANLHNAANDAYYTLLLAMSVCDPEQRIRHNLDAIDHTVVPPAMAREKRKAKFSD</sequence>
<dbReference type="PANTHER" id="PTHR28083">
    <property type="entry name" value="GOOD FOR FULL DBP5 ACTIVITY PROTEIN 2"/>
    <property type="match status" value="1"/>
</dbReference>
<feature type="non-terminal residue" evidence="2">
    <location>
        <position position="237"/>
    </location>
</feature>
<organism evidence="2 3">
    <name type="scientific">Metschnikowia bicuspidata</name>
    <dbReference type="NCBI Taxonomy" id="27322"/>
    <lineage>
        <taxon>Eukaryota</taxon>
        <taxon>Fungi</taxon>
        <taxon>Dikarya</taxon>
        <taxon>Ascomycota</taxon>
        <taxon>Saccharomycotina</taxon>
        <taxon>Pichiomycetes</taxon>
        <taxon>Metschnikowiaceae</taxon>
        <taxon>Metschnikowia</taxon>
    </lineage>
</organism>
<proteinExistence type="predicted"/>
<dbReference type="Proteomes" id="UP000268321">
    <property type="component" value="Unassembled WGS sequence"/>
</dbReference>
<feature type="non-terminal residue" evidence="2">
    <location>
        <position position="1"/>
    </location>
</feature>
<dbReference type="Pfam" id="PF21762">
    <property type="entry name" value="DEDDh_C"/>
    <property type="match status" value="1"/>
</dbReference>
<evidence type="ECO:0000313" key="2">
    <source>
        <dbReference type="EMBL" id="RKP29822.1"/>
    </source>
</evidence>
<keyword evidence="3" id="KW-1185">Reference proteome</keyword>
<dbReference type="InterPro" id="IPR012337">
    <property type="entry name" value="RNaseH-like_sf"/>
</dbReference>
<dbReference type="SUPFAM" id="SSF53098">
    <property type="entry name" value="Ribonuclease H-like"/>
    <property type="match status" value="1"/>
</dbReference>
<protein>
    <recommendedName>
        <fullName evidence="1">Exonuclease domain-containing protein</fullName>
    </recommendedName>
</protein>
<dbReference type="GO" id="GO:0003676">
    <property type="term" value="F:nucleic acid binding"/>
    <property type="evidence" value="ECO:0007669"/>
    <property type="project" value="InterPro"/>
</dbReference>
<dbReference type="SMART" id="SM00479">
    <property type="entry name" value="EXOIII"/>
    <property type="match status" value="1"/>
</dbReference>
<dbReference type="InterPro" id="IPR036397">
    <property type="entry name" value="RNaseH_sf"/>
</dbReference>
<dbReference type="AlphaFoldDB" id="A0A4P9ZBU6"/>
<dbReference type="GO" id="GO:0005634">
    <property type="term" value="C:nucleus"/>
    <property type="evidence" value="ECO:0007669"/>
    <property type="project" value="TreeGrafter"/>
</dbReference>
<dbReference type="EMBL" id="ML004473">
    <property type="protein sequence ID" value="RKP29822.1"/>
    <property type="molecule type" value="Genomic_DNA"/>
</dbReference>
<dbReference type="Gene3D" id="3.30.420.10">
    <property type="entry name" value="Ribonuclease H-like superfamily/Ribonuclease H"/>
    <property type="match status" value="1"/>
</dbReference>
<dbReference type="OrthoDB" id="5953249at2759"/>
<feature type="domain" description="Exonuclease" evidence="1">
    <location>
        <begin position="35"/>
        <end position="209"/>
    </location>
</feature>
<dbReference type="InterPro" id="IPR040151">
    <property type="entry name" value="Gfd2/YDR514C-like"/>
</dbReference>
<evidence type="ECO:0000259" key="1">
    <source>
        <dbReference type="SMART" id="SM00479"/>
    </source>
</evidence>
<dbReference type="PANTHER" id="PTHR28083:SF1">
    <property type="entry name" value="GOOD FOR FULL DBP5 ACTIVITY PROTEIN 2"/>
    <property type="match status" value="1"/>
</dbReference>
<evidence type="ECO:0000313" key="3">
    <source>
        <dbReference type="Proteomes" id="UP000268321"/>
    </source>
</evidence>
<gene>
    <name evidence="2" type="ORF">METBISCDRAFT_9746</name>
</gene>
<dbReference type="InterPro" id="IPR013520">
    <property type="entry name" value="Ribonucl_H"/>
</dbReference>
<dbReference type="InterPro" id="IPR048519">
    <property type="entry name" value="Gfd2/YDR514C-like_C"/>
</dbReference>
<name>A0A4P9ZBU6_9ASCO</name>
<accession>A0A4P9ZBU6</accession>
<reference evidence="3" key="1">
    <citation type="journal article" date="2018" name="Nat. Microbiol.">
        <title>Leveraging single-cell genomics to expand the fungal tree of life.</title>
        <authorList>
            <person name="Ahrendt S.R."/>
            <person name="Quandt C.A."/>
            <person name="Ciobanu D."/>
            <person name="Clum A."/>
            <person name="Salamov A."/>
            <person name="Andreopoulos B."/>
            <person name="Cheng J.F."/>
            <person name="Woyke T."/>
            <person name="Pelin A."/>
            <person name="Henrissat B."/>
            <person name="Reynolds N.K."/>
            <person name="Benny G.L."/>
            <person name="Smith M.E."/>
            <person name="James T.Y."/>
            <person name="Grigoriev I.V."/>
        </authorList>
    </citation>
    <scope>NUCLEOTIDE SEQUENCE [LARGE SCALE GENOMIC DNA]</scope>
    <source>
        <strain evidence="3">Baker2002</strain>
    </source>
</reference>